<reference evidence="3" key="1">
    <citation type="journal article" date="2013" name="Proc. Natl. Acad. Sci. U.S.A.">
        <title>Genome structure and metabolic features in the red seaweed Chondrus crispus shed light on evolution of the Archaeplastida.</title>
        <authorList>
            <person name="Collen J."/>
            <person name="Porcel B."/>
            <person name="Carre W."/>
            <person name="Ball S.G."/>
            <person name="Chaparro C."/>
            <person name="Tonon T."/>
            <person name="Barbeyron T."/>
            <person name="Michel G."/>
            <person name="Noel B."/>
            <person name="Valentin K."/>
            <person name="Elias M."/>
            <person name="Artiguenave F."/>
            <person name="Arun A."/>
            <person name="Aury J.M."/>
            <person name="Barbosa-Neto J.F."/>
            <person name="Bothwell J.H."/>
            <person name="Bouget F.Y."/>
            <person name="Brillet L."/>
            <person name="Cabello-Hurtado F."/>
            <person name="Capella-Gutierrez S."/>
            <person name="Charrier B."/>
            <person name="Cladiere L."/>
            <person name="Cock J.M."/>
            <person name="Coelho S.M."/>
            <person name="Colleoni C."/>
            <person name="Czjzek M."/>
            <person name="Da Silva C."/>
            <person name="Delage L."/>
            <person name="Denoeud F."/>
            <person name="Deschamps P."/>
            <person name="Dittami S.M."/>
            <person name="Gabaldon T."/>
            <person name="Gachon C.M."/>
            <person name="Groisillier A."/>
            <person name="Herve C."/>
            <person name="Jabbari K."/>
            <person name="Katinka M."/>
            <person name="Kloareg B."/>
            <person name="Kowalczyk N."/>
            <person name="Labadie K."/>
            <person name="Leblanc C."/>
            <person name="Lopez P.J."/>
            <person name="McLachlan D.H."/>
            <person name="Meslet-Cladiere L."/>
            <person name="Moustafa A."/>
            <person name="Nehr Z."/>
            <person name="Nyvall Collen P."/>
            <person name="Panaud O."/>
            <person name="Partensky F."/>
            <person name="Poulain J."/>
            <person name="Rensing S.A."/>
            <person name="Rousvoal S."/>
            <person name="Samson G."/>
            <person name="Symeonidi A."/>
            <person name="Weissenbach J."/>
            <person name="Zambounis A."/>
            <person name="Wincker P."/>
            <person name="Boyen C."/>
        </authorList>
    </citation>
    <scope>NUCLEOTIDE SEQUENCE [LARGE SCALE GENOMIC DNA]</scope>
    <source>
        <strain evidence="3">cv. Stackhouse</strain>
    </source>
</reference>
<dbReference type="Gramene" id="CDF35580">
    <property type="protein sequence ID" value="CDF35580"/>
    <property type="gene ID" value="CHC_T00004103001"/>
</dbReference>
<dbReference type="KEGG" id="ccp:CHC_T00004103001"/>
<name>R7QDT6_CHOCR</name>
<proteinExistence type="predicted"/>
<keyword evidence="3" id="KW-1185">Reference proteome</keyword>
<accession>R7QDT6</accession>
<feature type="compositionally biased region" description="Polar residues" evidence="1">
    <location>
        <begin position="1"/>
        <end position="21"/>
    </location>
</feature>
<dbReference type="EMBL" id="HG001735">
    <property type="protein sequence ID" value="CDF35580.1"/>
    <property type="molecule type" value="Genomic_DNA"/>
</dbReference>
<organism evidence="2 3">
    <name type="scientific">Chondrus crispus</name>
    <name type="common">Carrageen Irish moss</name>
    <name type="synonym">Polymorpha crispa</name>
    <dbReference type="NCBI Taxonomy" id="2769"/>
    <lineage>
        <taxon>Eukaryota</taxon>
        <taxon>Rhodophyta</taxon>
        <taxon>Florideophyceae</taxon>
        <taxon>Rhodymeniophycidae</taxon>
        <taxon>Gigartinales</taxon>
        <taxon>Gigartinaceae</taxon>
        <taxon>Chondrus</taxon>
    </lineage>
</organism>
<evidence type="ECO:0000313" key="2">
    <source>
        <dbReference type="EMBL" id="CDF35580.1"/>
    </source>
</evidence>
<sequence>MPSKSISGDEPSTNEKSSSTHGRYGARNETSPRNDTIWCALRRPHTYTIMKVRLGPRKLTGVSGDTTTSSPAPNRSMYRKSAVRPRNELVSSILQYRYRKNMWKRKSRLKSPKNRNVVTSRHTCPLRTISSQLRYSLNGVISSSATAPVVSTDRQMYDRVTGGIDFHHSSTRDMAGGW</sequence>
<feature type="region of interest" description="Disordered" evidence="1">
    <location>
        <begin position="58"/>
        <end position="82"/>
    </location>
</feature>
<dbReference type="GeneID" id="17323108"/>
<evidence type="ECO:0000313" key="3">
    <source>
        <dbReference type="Proteomes" id="UP000012073"/>
    </source>
</evidence>
<dbReference type="Proteomes" id="UP000012073">
    <property type="component" value="Unassembled WGS sequence"/>
</dbReference>
<feature type="compositionally biased region" description="Polar residues" evidence="1">
    <location>
        <begin position="63"/>
        <end position="73"/>
    </location>
</feature>
<protein>
    <submittedName>
        <fullName evidence="2">Uncharacterized protein</fullName>
    </submittedName>
</protein>
<dbReference type="AlphaFoldDB" id="R7QDT6"/>
<feature type="region of interest" description="Disordered" evidence="1">
    <location>
        <begin position="1"/>
        <end position="31"/>
    </location>
</feature>
<evidence type="ECO:0000256" key="1">
    <source>
        <dbReference type="SAM" id="MobiDB-lite"/>
    </source>
</evidence>
<gene>
    <name evidence="2" type="ORF">CHC_T00004103001</name>
</gene>
<dbReference type="RefSeq" id="XP_005715399.1">
    <property type="nucleotide sequence ID" value="XM_005715342.1"/>
</dbReference>